<protein>
    <submittedName>
        <fullName evidence="1">Uncharacterized protein</fullName>
    </submittedName>
</protein>
<gene>
    <name evidence="1" type="ORF">QFC22_006234</name>
</gene>
<keyword evidence="2" id="KW-1185">Reference proteome</keyword>
<organism evidence="1 2">
    <name type="scientific">Naganishia vaughanmartiniae</name>
    <dbReference type="NCBI Taxonomy" id="1424756"/>
    <lineage>
        <taxon>Eukaryota</taxon>
        <taxon>Fungi</taxon>
        <taxon>Dikarya</taxon>
        <taxon>Basidiomycota</taxon>
        <taxon>Agaricomycotina</taxon>
        <taxon>Tremellomycetes</taxon>
        <taxon>Filobasidiales</taxon>
        <taxon>Filobasidiaceae</taxon>
        <taxon>Naganishia</taxon>
    </lineage>
</organism>
<evidence type="ECO:0000313" key="2">
    <source>
        <dbReference type="Proteomes" id="UP001243375"/>
    </source>
</evidence>
<evidence type="ECO:0000313" key="1">
    <source>
        <dbReference type="EMBL" id="KAJ9112732.1"/>
    </source>
</evidence>
<dbReference type="Proteomes" id="UP001243375">
    <property type="component" value="Unassembled WGS sequence"/>
</dbReference>
<accession>A0ACC2WM65</accession>
<name>A0ACC2WM65_9TREE</name>
<sequence>MRGAMVVPFAFMHAFGPFLGAVALQIIKQTSPYAYKRAFYSQFAIVGLSLIPCILLPETHIFYCKKGQHDKPKKSLRFVIGYDLEHEQKVVQREVQDSDALIKTYGSSAWYSLHKWKMFRRTKISVLRIMMQGLAGAALTFGYSTDPFLGSVAMYVVLIVGVLCAVYPVEVAGRRRQVLVDASICILADIGIGGLAFAPVTGPAPQAIVALVCVWMAGYSVSLQAVGWLYLGELASVGLRAKSIGVASVFQSSVNLLLSYTVPLMLSPQKAGRGAKIGFFFGGISIFWLTLIYFSCPETKGRTATEIDELFEKGVPAWRSNSYFEEKKAKAAREAAGEVE</sequence>
<proteinExistence type="predicted"/>
<reference evidence="1" key="1">
    <citation type="submission" date="2023-04" db="EMBL/GenBank/DDBJ databases">
        <title>Draft Genome sequencing of Naganishia species isolated from polar environments using Oxford Nanopore Technology.</title>
        <authorList>
            <person name="Leo P."/>
            <person name="Venkateswaran K."/>
        </authorList>
    </citation>
    <scope>NUCLEOTIDE SEQUENCE</scope>
    <source>
        <strain evidence="1">MNA-CCFEE 5425</strain>
    </source>
</reference>
<dbReference type="EMBL" id="JASBWU010000024">
    <property type="protein sequence ID" value="KAJ9112732.1"/>
    <property type="molecule type" value="Genomic_DNA"/>
</dbReference>
<comment type="caution">
    <text evidence="1">The sequence shown here is derived from an EMBL/GenBank/DDBJ whole genome shotgun (WGS) entry which is preliminary data.</text>
</comment>